<comment type="similarity">
    <text evidence="2 6">Belongs to the UPF0677 family.</text>
</comment>
<keyword evidence="3 6" id="KW-0489">Methyltransferase</keyword>
<sequence length="301" mass="32287">MHRTGMTRMENTKELLEKMGAIAKSALGSAAIRAQESRREDRLFEDSLAQAFVEESGVDPLTRTAVPESTGLGLHQLVGEFMILRTRFHDDQLLAAARGGRTQVVLLGCGLDSRAFRLDWPGGTRVFENDLAEVLEFKDAALAARGAKPACERVVCAMDLRNDWLAALRDSGFDPERPTVWLAEGILHILPPAAADLLLDRVTSVSAAGSVMSVDRIEDSGLLRTARMAHLDASSPGSDDPWGGGPGAGLEEWFRGRGWDPSVRHVNAVAEEFGRPGPVAFDPSTEGAGDCWLATATLGGA</sequence>
<evidence type="ECO:0000256" key="6">
    <source>
        <dbReference type="RuleBase" id="RU362030"/>
    </source>
</evidence>
<evidence type="ECO:0000313" key="7">
    <source>
        <dbReference type="EMBL" id="AWS21288.1"/>
    </source>
</evidence>
<evidence type="ECO:0000256" key="3">
    <source>
        <dbReference type="ARBA" id="ARBA00022603"/>
    </source>
</evidence>
<dbReference type="InterPro" id="IPR011610">
    <property type="entry name" value="SAM_mthyl_Trfase_ML2640-like"/>
</dbReference>
<organism evidence="7">
    <name type="scientific">Streptomyces armeniacus</name>
    <dbReference type="NCBI Taxonomy" id="83291"/>
    <lineage>
        <taxon>Bacteria</taxon>
        <taxon>Bacillati</taxon>
        <taxon>Actinomycetota</taxon>
        <taxon>Actinomycetes</taxon>
        <taxon>Kitasatosporales</taxon>
        <taxon>Streptomycetaceae</taxon>
        <taxon>Streptomyces</taxon>
    </lineage>
</organism>
<evidence type="ECO:0000256" key="5">
    <source>
        <dbReference type="ARBA" id="ARBA00022691"/>
    </source>
</evidence>
<keyword evidence="5 6" id="KW-0949">S-adenosyl-L-methionine</keyword>
<reference evidence="7" key="1">
    <citation type="submission" date="2017-06" db="EMBL/GenBank/DDBJ databases">
        <title>Characterization of the Biosynthesis Gene Cluster for the Antibiotic Armeniaspirols and Streptopyrrole in Streptomyces armeniacus DSM 43125.</title>
        <authorList>
            <person name="Qiao Y."/>
            <person name="Deng Z."/>
            <person name="Hu Y."/>
            <person name="Zhu D."/>
        </authorList>
    </citation>
    <scope>NUCLEOTIDE SEQUENCE</scope>
    <source>
        <strain evidence="7">DSM 43125</strain>
    </source>
</reference>
<dbReference type="Gene3D" id="3.40.50.150">
    <property type="entry name" value="Vaccinia Virus protein VP39"/>
    <property type="match status" value="1"/>
</dbReference>
<gene>
    <name evidence="7" type="primary">arm16</name>
</gene>
<dbReference type="EMBL" id="MF401191">
    <property type="protein sequence ID" value="AWS21288.1"/>
    <property type="molecule type" value="Genomic_DNA"/>
</dbReference>
<evidence type="ECO:0000256" key="2">
    <source>
        <dbReference type="ARBA" id="ARBA00008138"/>
    </source>
</evidence>
<comment type="function">
    <text evidence="1 6">Exhibits S-adenosyl-L-methionine-dependent methyltransferase activity.</text>
</comment>
<evidence type="ECO:0000256" key="4">
    <source>
        <dbReference type="ARBA" id="ARBA00022679"/>
    </source>
</evidence>
<evidence type="ECO:0000256" key="1">
    <source>
        <dbReference type="ARBA" id="ARBA00003907"/>
    </source>
</evidence>
<dbReference type="InterPro" id="IPR007213">
    <property type="entry name" value="Ppm1/Ppm2/Tcmp"/>
</dbReference>
<dbReference type="PANTHER" id="PTHR43619">
    <property type="entry name" value="S-ADENOSYL-L-METHIONINE-DEPENDENT METHYLTRANSFERASE YKTD-RELATED"/>
    <property type="match status" value="1"/>
</dbReference>
<protein>
    <recommendedName>
        <fullName evidence="6">S-adenosyl-L-methionine-dependent methyltransferase</fullName>
        <ecNumber evidence="6">2.1.1.-</ecNumber>
    </recommendedName>
</protein>
<accession>A0A384ZJU0</accession>
<dbReference type="NCBIfam" id="TIGR00027">
    <property type="entry name" value="mthyl_TIGR00027"/>
    <property type="match status" value="1"/>
</dbReference>
<dbReference type="EC" id="2.1.1.-" evidence="6"/>
<proteinExistence type="inferred from homology"/>
<dbReference type="PANTHER" id="PTHR43619:SF2">
    <property type="entry name" value="S-ADENOSYL-L-METHIONINE-DEPENDENT METHYLTRANSFERASES SUPERFAMILY PROTEIN"/>
    <property type="match status" value="1"/>
</dbReference>
<dbReference type="InterPro" id="IPR029063">
    <property type="entry name" value="SAM-dependent_MTases_sf"/>
</dbReference>
<dbReference type="AlphaFoldDB" id="A0A384ZJU0"/>
<dbReference type="SUPFAM" id="SSF53335">
    <property type="entry name" value="S-adenosyl-L-methionine-dependent methyltransferases"/>
    <property type="match status" value="1"/>
</dbReference>
<keyword evidence="4 7" id="KW-0808">Transferase</keyword>
<dbReference type="GO" id="GO:0032259">
    <property type="term" value="P:methylation"/>
    <property type="evidence" value="ECO:0007669"/>
    <property type="project" value="UniProtKB-KW"/>
</dbReference>
<dbReference type="Pfam" id="PF04072">
    <property type="entry name" value="LCM"/>
    <property type="match status" value="1"/>
</dbReference>
<dbReference type="GO" id="GO:0008168">
    <property type="term" value="F:methyltransferase activity"/>
    <property type="evidence" value="ECO:0007669"/>
    <property type="project" value="UniProtKB-UniRule"/>
</dbReference>
<name>A0A384ZJU0_9ACTN</name>